<organism evidence="7 9">
    <name type="scientific">Gordonia amicalis</name>
    <dbReference type="NCBI Taxonomy" id="89053"/>
    <lineage>
        <taxon>Bacteria</taxon>
        <taxon>Bacillati</taxon>
        <taxon>Actinomycetota</taxon>
        <taxon>Actinomycetes</taxon>
        <taxon>Mycobacteriales</taxon>
        <taxon>Gordoniaceae</taxon>
        <taxon>Gordonia</taxon>
    </lineage>
</organism>
<name>A0AAE4R649_9ACTN</name>
<feature type="domain" description="HTH tetR-type" evidence="5">
    <location>
        <begin position="31"/>
        <end position="91"/>
    </location>
</feature>
<dbReference type="SUPFAM" id="SSF48498">
    <property type="entry name" value="Tetracyclin repressor-like, C-terminal domain"/>
    <property type="match status" value="1"/>
</dbReference>
<dbReference type="Pfam" id="PF00440">
    <property type="entry name" value="TetR_N"/>
    <property type="match status" value="1"/>
</dbReference>
<evidence type="ECO:0000256" key="1">
    <source>
        <dbReference type="ARBA" id="ARBA00023015"/>
    </source>
</evidence>
<evidence type="ECO:0000256" key="4">
    <source>
        <dbReference type="PROSITE-ProRule" id="PRU00335"/>
    </source>
</evidence>
<dbReference type="InterPro" id="IPR050109">
    <property type="entry name" value="HTH-type_TetR-like_transc_reg"/>
</dbReference>
<dbReference type="Pfam" id="PF02909">
    <property type="entry name" value="TetR_C_1"/>
    <property type="match status" value="1"/>
</dbReference>
<comment type="caution">
    <text evidence="7">The sequence shown here is derived from an EMBL/GenBank/DDBJ whole genome shotgun (WGS) entry which is preliminary data.</text>
</comment>
<keyword evidence="2 4" id="KW-0238">DNA-binding</keyword>
<keyword evidence="1" id="KW-0805">Transcription regulation</keyword>
<dbReference type="GO" id="GO:0045892">
    <property type="term" value="P:negative regulation of DNA-templated transcription"/>
    <property type="evidence" value="ECO:0007669"/>
    <property type="project" value="InterPro"/>
</dbReference>
<evidence type="ECO:0000313" key="7">
    <source>
        <dbReference type="EMBL" id="MDV6314195.1"/>
    </source>
</evidence>
<dbReference type="PROSITE" id="PS50977">
    <property type="entry name" value="HTH_TETR_2"/>
    <property type="match status" value="1"/>
</dbReference>
<evidence type="ECO:0000313" key="8">
    <source>
        <dbReference type="Proteomes" id="UP001185779"/>
    </source>
</evidence>
<evidence type="ECO:0000313" key="9">
    <source>
        <dbReference type="Proteomes" id="UP001185922"/>
    </source>
</evidence>
<dbReference type="PANTHER" id="PTHR30055:SF151">
    <property type="entry name" value="TRANSCRIPTIONAL REGULATORY PROTEIN"/>
    <property type="match status" value="1"/>
</dbReference>
<dbReference type="InterPro" id="IPR036271">
    <property type="entry name" value="Tet_transcr_reg_TetR-rel_C_sf"/>
</dbReference>
<evidence type="ECO:0000313" key="6">
    <source>
        <dbReference type="EMBL" id="MDV6308396.1"/>
    </source>
</evidence>
<dbReference type="Gene3D" id="1.10.10.60">
    <property type="entry name" value="Homeodomain-like"/>
    <property type="match status" value="1"/>
</dbReference>
<accession>A0AAE4R649</accession>
<dbReference type="EMBL" id="JAWLKH010000028">
    <property type="protein sequence ID" value="MDV6314195.1"/>
    <property type="molecule type" value="Genomic_DNA"/>
</dbReference>
<dbReference type="Gene3D" id="1.10.357.10">
    <property type="entry name" value="Tetracycline Repressor, domain 2"/>
    <property type="match status" value="1"/>
</dbReference>
<evidence type="ECO:0000256" key="2">
    <source>
        <dbReference type="ARBA" id="ARBA00023125"/>
    </source>
</evidence>
<keyword evidence="8" id="KW-1185">Reference proteome</keyword>
<dbReference type="PANTHER" id="PTHR30055">
    <property type="entry name" value="HTH-TYPE TRANSCRIPTIONAL REGULATOR RUTR"/>
    <property type="match status" value="1"/>
</dbReference>
<dbReference type="SUPFAM" id="SSF46689">
    <property type="entry name" value="Homeodomain-like"/>
    <property type="match status" value="1"/>
</dbReference>
<dbReference type="RefSeq" id="WP_024498719.1">
    <property type="nucleotide sequence ID" value="NZ_JANJEV010000001.1"/>
</dbReference>
<dbReference type="InterPro" id="IPR009057">
    <property type="entry name" value="Homeodomain-like_sf"/>
</dbReference>
<dbReference type="Proteomes" id="UP001185779">
    <property type="component" value="Unassembled WGS sequence"/>
</dbReference>
<dbReference type="EMBL" id="JAWLKI010000014">
    <property type="protein sequence ID" value="MDV6308396.1"/>
    <property type="molecule type" value="Genomic_DNA"/>
</dbReference>
<dbReference type="Proteomes" id="UP001185922">
    <property type="component" value="Unassembled WGS sequence"/>
</dbReference>
<proteinExistence type="predicted"/>
<feature type="DNA-binding region" description="H-T-H motif" evidence="4">
    <location>
        <begin position="54"/>
        <end position="73"/>
    </location>
</feature>
<keyword evidence="3" id="KW-0804">Transcription</keyword>
<evidence type="ECO:0000259" key="5">
    <source>
        <dbReference type="PROSITE" id="PS50977"/>
    </source>
</evidence>
<protein>
    <submittedName>
        <fullName evidence="7">TetR/AcrR family transcriptional regulator</fullName>
    </submittedName>
</protein>
<reference evidence="7 8" key="1">
    <citation type="submission" date="2023-10" db="EMBL/GenBank/DDBJ databases">
        <title>Development of a sustainable strategy for remediation of hydrocarbon-contaminated territories based on the waste exchange concept.</title>
        <authorList>
            <person name="Krivoruchko A."/>
        </authorList>
    </citation>
    <scope>NUCLEOTIDE SEQUENCE</scope>
    <source>
        <strain evidence="6 8">IEGM 1266</strain>
        <strain evidence="7">IEGM 1279</strain>
    </source>
</reference>
<dbReference type="GO" id="GO:0000976">
    <property type="term" value="F:transcription cis-regulatory region binding"/>
    <property type="evidence" value="ECO:0007669"/>
    <property type="project" value="TreeGrafter"/>
</dbReference>
<dbReference type="GO" id="GO:0003700">
    <property type="term" value="F:DNA-binding transcription factor activity"/>
    <property type="evidence" value="ECO:0007669"/>
    <property type="project" value="TreeGrafter"/>
</dbReference>
<dbReference type="InterPro" id="IPR001647">
    <property type="entry name" value="HTH_TetR"/>
</dbReference>
<dbReference type="AlphaFoldDB" id="A0AAE4R649"/>
<dbReference type="InterPro" id="IPR004111">
    <property type="entry name" value="Repressor_TetR_C"/>
</dbReference>
<gene>
    <name evidence="6" type="ORF">R3P94_13900</name>
    <name evidence="7" type="ORF">R3Q15_20305</name>
</gene>
<evidence type="ECO:0000256" key="3">
    <source>
        <dbReference type="ARBA" id="ARBA00023163"/>
    </source>
</evidence>
<sequence>MSTAEDARTLVRLLWRGSAEPEVPKRGPRQRVTVDEMVAKAISLADDRGLNALSMRALAAELGVGPMTLYTYVPTRDVLVALMVDHVAGDSPMPSSTTTVRESLASVARVLRAEYLAHPWLLDANPWRQVLGPHRLTRYERQLEVLESLDISDLDRDHILALLVAFVTGNARDALAAGAAATVSGMTDAQWWEVVAPELDAVIPDGKFPLSERVGTAAGERHQAPGAPDEVFDFGLVCLLDGLEPLIGDD</sequence>